<feature type="transmembrane region" description="Helical" evidence="1">
    <location>
        <begin position="23"/>
        <end position="44"/>
    </location>
</feature>
<proteinExistence type="predicted"/>
<name>A0A392QFA9_9FABA</name>
<dbReference type="EMBL" id="LXQA010131009">
    <property type="protein sequence ID" value="MCI22537.1"/>
    <property type="molecule type" value="Genomic_DNA"/>
</dbReference>
<keyword evidence="1" id="KW-0472">Membrane</keyword>
<dbReference type="AlphaFoldDB" id="A0A392QFA9"/>
<evidence type="ECO:0000313" key="2">
    <source>
        <dbReference type="EMBL" id="MCI22537.1"/>
    </source>
</evidence>
<comment type="caution">
    <text evidence="2">The sequence shown here is derived from an EMBL/GenBank/DDBJ whole genome shotgun (WGS) entry which is preliminary data.</text>
</comment>
<keyword evidence="1" id="KW-1133">Transmembrane helix</keyword>
<evidence type="ECO:0000313" key="3">
    <source>
        <dbReference type="Proteomes" id="UP000265520"/>
    </source>
</evidence>
<keyword evidence="3" id="KW-1185">Reference proteome</keyword>
<accession>A0A392QFA9</accession>
<sequence length="51" mass="5530">MDLSDLLCSEMPSLSAVQYFKELVAWVGSGKAGLIFLTLMGPVAKKLNRSL</sequence>
<evidence type="ECO:0000256" key="1">
    <source>
        <dbReference type="SAM" id="Phobius"/>
    </source>
</evidence>
<protein>
    <submittedName>
        <fullName evidence="2">Uncharacterized protein</fullName>
    </submittedName>
</protein>
<dbReference type="Proteomes" id="UP000265520">
    <property type="component" value="Unassembled WGS sequence"/>
</dbReference>
<organism evidence="2 3">
    <name type="scientific">Trifolium medium</name>
    <dbReference type="NCBI Taxonomy" id="97028"/>
    <lineage>
        <taxon>Eukaryota</taxon>
        <taxon>Viridiplantae</taxon>
        <taxon>Streptophyta</taxon>
        <taxon>Embryophyta</taxon>
        <taxon>Tracheophyta</taxon>
        <taxon>Spermatophyta</taxon>
        <taxon>Magnoliopsida</taxon>
        <taxon>eudicotyledons</taxon>
        <taxon>Gunneridae</taxon>
        <taxon>Pentapetalae</taxon>
        <taxon>rosids</taxon>
        <taxon>fabids</taxon>
        <taxon>Fabales</taxon>
        <taxon>Fabaceae</taxon>
        <taxon>Papilionoideae</taxon>
        <taxon>50 kb inversion clade</taxon>
        <taxon>NPAAA clade</taxon>
        <taxon>Hologalegina</taxon>
        <taxon>IRL clade</taxon>
        <taxon>Trifolieae</taxon>
        <taxon>Trifolium</taxon>
    </lineage>
</organism>
<reference evidence="2 3" key="1">
    <citation type="journal article" date="2018" name="Front. Plant Sci.">
        <title>Red Clover (Trifolium pratense) and Zigzag Clover (T. medium) - A Picture of Genomic Similarities and Differences.</title>
        <authorList>
            <person name="Dluhosova J."/>
            <person name="Istvanek J."/>
            <person name="Nedelnik J."/>
            <person name="Repkova J."/>
        </authorList>
    </citation>
    <scope>NUCLEOTIDE SEQUENCE [LARGE SCALE GENOMIC DNA]</scope>
    <source>
        <strain evidence="3">cv. 10/8</strain>
        <tissue evidence="2">Leaf</tissue>
    </source>
</reference>
<keyword evidence="1" id="KW-0812">Transmembrane</keyword>